<sequence length="126" mass="13659">MCAKNARITQYYASTDFDDAFFLLERVYFKGGLTRIWIAFPWLTPVDATESPVSECGSRSAGLFHTFSERSVTGTPMNRDIGAAAGASGARGCDACVAGHMQLGRCSRRSTNEVNAFTYLLPCSPS</sequence>
<name>A0A4C1Y9H6_EUMVA</name>
<keyword evidence="2" id="KW-1185">Reference proteome</keyword>
<dbReference type="EMBL" id="BGZK01001150">
    <property type="protein sequence ID" value="GBP72578.1"/>
    <property type="molecule type" value="Genomic_DNA"/>
</dbReference>
<comment type="caution">
    <text evidence="1">The sequence shown here is derived from an EMBL/GenBank/DDBJ whole genome shotgun (WGS) entry which is preliminary data.</text>
</comment>
<proteinExistence type="predicted"/>
<accession>A0A4C1Y9H6</accession>
<reference evidence="1 2" key="1">
    <citation type="journal article" date="2019" name="Commun. Biol.">
        <title>The bagworm genome reveals a unique fibroin gene that provides high tensile strength.</title>
        <authorList>
            <person name="Kono N."/>
            <person name="Nakamura H."/>
            <person name="Ohtoshi R."/>
            <person name="Tomita M."/>
            <person name="Numata K."/>
            <person name="Arakawa K."/>
        </authorList>
    </citation>
    <scope>NUCLEOTIDE SEQUENCE [LARGE SCALE GENOMIC DNA]</scope>
</reference>
<organism evidence="1 2">
    <name type="scientific">Eumeta variegata</name>
    <name type="common">Bagworm moth</name>
    <name type="synonym">Eumeta japonica</name>
    <dbReference type="NCBI Taxonomy" id="151549"/>
    <lineage>
        <taxon>Eukaryota</taxon>
        <taxon>Metazoa</taxon>
        <taxon>Ecdysozoa</taxon>
        <taxon>Arthropoda</taxon>
        <taxon>Hexapoda</taxon>
        <taxon>Insecta</taxon>
        <taxon>Pterygota</taxon>
        <taxon>Neoptera</taxon>
        <taxon>Endopterygota</taxon>
        <taxon>Lepidoptera</taxon>
        <taxon>Glossata</taxon>
        <taxon>Ditrysia</taxon>
        <taxon>Tineoidea</taxon>
        <taxon>Psychidae</taxon>
        <taxon>Oiketicinae</taxon>
        <taxon>Eumeta</taxon>
    </lineage>
</organism>
<dbReference type="AlphaFoldDB" id="A0A4C1Y9H6"/>
<dbReference type="Proteomes" id="UP000299102">
    <property type="component" value="Unassembled WGS sequence"/>
</dbReference>
<gene>
    <name evidence="1" type="ORF">EVAR_89674_1</name>
</gene>
<evidence type="ECO:0000313" key="2">
    <source>
        <dbReference type="Proteomes" id="UP000299102"/>
    </source>
</evidence>
<protein>
    <submittedName>
        <fullName evidence="1">Uncharacterized protein</fullName>
    </submittedName>
</protein>
<evidence type="ECO:0000313" key="1">
    <source>
        <dbReference type="EMBL" id="GBP72578.1"/>
    </source>
</evidence>